<organism evidence="5 6">
    <name type="scientific">Permianibacter aggregans</name>
    <dbReference type="NCBI Taxonomy" id="1510150"/>
    <lineage>
        <taxon>Bacteria</taxon>
        <taxon>Pseudomonadati</taxon>
        <taxon>Pseudomonadota</taxon>
        <taxon>Gammaproteobacteria</taxon>
        <taxon>Pseudomonadales</taxon>
        <taxon>Pseudomonadaceae</taxon>
        <taxon>Permianibacter</taxon>
    </lineage>
</organism>
<comment type="caution">
    <text evidence="5">The sequence shown here is derived from an EMBL/GenBank/DDBJ whole genome shotgun (WGS) entry which is preliminary data.</text>
</comment>
<dbReference type="Gene3D" id="3.40.50.880">
    <property type="match status" value="1"/>
</dbReference>
<name>A0A4R6UHE9_9GAMM</name>
<dbReference type="CDD" id="cd03145">
    <property type="entry name" value="GAT1_cyanophycinase"/>
    <property type="match status" value="1"/>
</dbReference>
<dbReference type="PANTHER" id="PTHR36175">
    <property type="entry name" value="CYANOPHYCINASE"/>
    <property type="match status" value="1"/>
</dbReference>
<evidence type="ECO:0000256" key="1">
    <source>
        <dbReference type="ARBA" id="ARBA00006534"/>
    </source>
</evidence>
<dbReference type="RefSeq" id="WP_157591301.1">
    <property type="nucleotide sequence ID" value="NZ_CP037953.1"/>
</dbReference>
<evidence type="ECO:0000256" key="3">
    <source>
        <dbReference type="ARBA" id="ARBA00022801"/>
    </source>
</evidence>
<accession>A0A4R6UHE9</accession>
<evidence type="ECO:0000313" key="5">
    <source>
        <dbReference type="EMBL" id="TDQ45456.1"/>
    </source>
</evidence>
<evidence type="ECO:0000256" key="2">
    <source>
        <dbReference type="ARBA" id="ARBA00022670"/>
    </source>
</evidence>
<evidence type="ECO:0000256" key="4">
    <source>
        <dbReference type="ARBA" id="ARBA00022825"/>
    </source>
</evidence>
<dbReference type="PANTHER" id="PTHR36175:SF1">
    <property type="entry name" value="CYANOPHYCINASE"/>
    <property type="match status" value="1"/>
</dbReference>
<reference evidence="5 6" key="1">
    <citation type="submission" date="2019-03" db="EMBL/GenBank/DDBJ databases">
        <title>Genomic Encyclopedia of Type Strains, Phase IV (KMG-IV): sequencing the most valuable type-strain genomes for metagenomic binning, comparative biology and taxonomic classification.</title>
        <authorList>
            <person name="Goeker M."/>
        </authorList>
    </citation>
    <scope>NUCLEOTIDE SEQUENCE [LARGE SCALE GENOMIC DNA]</scope>
    <source>
        <strain evidence="5 6">DSM 103792</strain>
    </source>
</reference>
<dbReference type="AlphaFoldDB" id="A0A4R6UHE9"/>
<sequence length="550" mass="61812">MRHFCFSLFMLLVLQAPAEADKKRIMLLAGGHLPVCSSVNLDACDTAQRSRLEQEFKQNEARLSPIFMLDETRLKLLSDSQYWPPTDRESLPLLVQTLRSRLHQTLTRDDLRELGKELSEEGYSLLLDVIEVPQIRRDGSAKREQVVLEHSDPHVQIIWQAVIKLARNQDSKIPRIGIITTASHDTLGSVDYLAQTIMQAGGEPVWMALEPRWYLLNENDLDENTIEQHRRLQTGAFLRGAQQPHRQQEQLQQLAEPKQWLEQIATLDGLFFGGGDQNLLRRSLYFPDGRPTAVLQSIQQRWRSGELVIAGTSAGTAVQSGDPESGVPMIANGDSEQAFSMIERAGEPQLPFCFLRADCVSNWQPERLSYQPAGGLNLFKHGVLDTHFSERARQARLMRVLQLTDSKRGFGVDETTALLMFEGDKATEFAVIGKHGVWFVEQLGPQRFISHYLNRHDRARLTNNGLMQIELGECAVPVAGGRQPVDGKTILGANGVHSAAIHVNDKSPLDIRAGEQTWRFGQAPDFKACKRPDALVYRQLQIDVLPASPE</sequence>
<protein>
    <submittedName>
        <fullName evidence="5">Cyanophycinase</fullName>
    </submittedName>
</protein>
<dbReference type="Pfam" id="PF03575">
    <property type="entry name" value="Peptidase_S51"/>
    <property type="match status" value="1"/>
</dbReference>
<dbReference type="InterPro" id="IPR029062">
    <property type="entry name" value="Class_I_gatase-like"/>
</dbReference>
<proteinExistence type="inferred from homology"/>
<keyword evidence="4" id="KW-0720">Serine protease</keyword>
<keyword evidence="3" id="KW-0378">Hydrolase</keyword>
<dbReference type="Proteomes" id="UP000295375">
    <property type="component" value="Unassembled WGS sequence"/>
</dbReference>
<gene>
    <name evidence="5" type="ORF">EV696_12033</name>
</gene>
<comment type="similarity">
    <text evidence="1">Belongs to the peptidase S51 family.</text>
</comment>
<keyword evidence="6" id="KW-1185">Reference proteome</keyword>
<dbReference type="GO" id="GO:0008236">
    <property type="term" value="F:serine-type peptidase activity"/>
    <property type="evidence" value="ECO:0007669"/>
    <property type="project" value="UniProtKB-KW"/>
</dbReference>
<keyword evidence="2" id="KW-0645">Protease</keyword>
<dbReference type="InterPro" id="IPR005320">
    <property type="entry name" value="Peptidase_S51"/>
</dbReference>
<dbReference type="GO" id="GO:0006508">
    <property type="term" value="P:proteolysis"/>
    <property type="evidence" value="ECO:0007669"/>
    <property type="project" value="UniProtKB-KW"/>
</dbReference>
<dbReference type="SUPFAM" id="SSF52317">
    <property type="entry name" value="Class I glutamine amidotransferase-like"/>
    <property type="match status" value="1"/>
</dbReference>
<dbReference type="EMBL" id="SNYM01000020">
    <property type="protein sequence ID" value="TDQ45456.1"/>
    <property type="molecule type" value="Genomic_DNA"/>
</dbReference>
<evidence type="ECO:0000313" key="6">
    <source>
        <dbReference type="Proteomes" id="UP000295375"/>
    </source>
</evidence>